<evidence type="ECO:0000256" key="2">
    <source>
        <dbReference type="SAM" id="SignalP"/>
    </source>
</evidence>
<evidence type="ECO:0000313" key="3">
    <source>
        <dbReference type="EMBL" id="GJF00491.1"/>
    </source>
</evidence>
<evidence type="ECO:0000313" key="4">
    <source>
        <dbReference type="Proteomes" id="UP000703269"/>
    </source>
</evidence>
<protein>
    <submittedName>
        <fullName evidence="3">Uncharacterized protein</fullName>
    </submittedName>
</protein>
<feature type="compositionally biased region" description="Acidic residues" evidence="1">
    <location>
        <begin position="452"/>
        <end position="477"/>
    </location>
</feature>
<dbReference type="AlphaFoldDB" id="A0A9P3GRG0"/>
<gene>
    <name evidence="3" type="ORF">PsYK624_167800</name>
</gene>
<evidence type="ECO:0000256" key="1">
    <source>
        <dbReference type="SAM" id="MobiDB-lite"/>
    </source>
</evidence>
<reference evidence="3 4" key="1">
    <citation type="submission" date="2021-08" db="EMBL/GenBank/DDBJ databases">
        <title>Draft Genome Sequence of Phanerochaete sordida strain YK-624.</title>
        <authorList>
            <person name="Mori T."/>
            <person name="Dohra H."/>
            <person name="Suzuki T."/>
            <person name="Kawagishi H."/>
            <person name="Hirai H."/>
        </authorList>
    </citation>
    <scope>NUCLEOTIDE SEQUENCE [LARGE SCALE GENOMIC DNA]</scope>
    <source>
        <strain evidence="3 4">YK-624</strain>
    </source>
</reference>
<feature type="chain" id="PRO_5040435888" evidence="2">
    <location>
        <begin position="27"/>
        <end position="574"/>
    </location>
</feature>
<dbReference type="Proteomes" id="UP000703269">
    <property type="component" value="Unassembled WGS sequence"/>
</dbReference>
<keyword evidence="2" id="KW-0732">Signal</keyword>
<dbReference type="EMBL" id="BPQB01000159">
    <property type="protein sequence ID" value="GJF00491.1"/>
    <property type="molecule type" value="Genomic_DNA"/>
</dbReference>
<name>A0A9P3GRG0_9APHY</name>
<feature type="compositionally biased region" description="Basic residues" evidence="1">
    <location>
        <begin position="565"/>
        <end position="574"/>
    </location>
</feature>
<sequence>MTPELSLIFWTFGVLFFSWGIPRSAWEEYFNADLFTTGVLRAAATPLMLARNVLEHITSDLGLHVWSNGRGEDVDNDDDAGTIYEAKDAQVASASHSGSPQADSIPPTNIVDQIQPPSDDLNTANTGQSEDSSPYIRAEATADMEAPAGSSVIPDAANNIVSRVLAGDSLPEAYKQSAPDHSPNLGLTCESTQQPLVTAPPTFASKTLPHPHTFPGPYIGHIFHERDTPEVVLAKTLLCAILALCFIRGCQSLYWTWQALHGSFAERTWAFIKSFIASGTQSPLPDADMPPSEKVATTTPSGSGVQVVSPPDRSAVIAERFESSEPPSPTPPSNSLLPEKRVLRLVTKGSMDLRAQFNSSAASSSPPSHPTNADGGLKSASESRCKSESRSQHDSASHFESEPEDHLTDESESRCTVESEDGCTDESDGDCTDESDDDCTDESEGDCKSESNPEDESASPSESEPEDQLTDESEEDMSSFAKAMAATDPKLRRASSMRPKFGDQGIPGGSADYGVLTTPTRREYSKRGRSMPSLGDPRSPQAALDRGYGQVKKSRELQRGAARDARRKQTSLWV</sequence>
<accession>A0A9P3GRG0</accession>
<feature type="region of interest" description="Disordered" evidence="1">
    <location>
        <begin position="358"/>
        <end position="574"/>
    </location>
</feature>
<feature type="compositionally biased region" description="Acidic residues" evidence="1">
    <location>
        <begin position="418"/>
        <end position="444"/>
    </location>
</feature>
<feature type="compositionally biased region" description="Polar residues" evidence="1">
    <location>
        <begin position="92"/>
        <end position="132"/>
    </location>
</feature>
<feature type="region of interest" description="Disordered" evidence="1">
    <location>
        <begin position="92"/>
        <end position="133"/>
    </location>
</feature>
<comment type="caution">
    <text evidence="3">The sequence shown here is derived from an EMBL/GenBank/DDBJ whole genome shotgun (WGS) entry which is preliminary data.</text>
</comment>
<keyword evidence="4" id="KW-1185">Reference proteome</keyword>
<feature type="compositionally biased region" description="Polar residues" evidence="1">
    <location>
        <begin position="295"/>
        <end position="306"/>
    </location>
</feature>
<feature type="signal peptide" evidence="2">
    <location>
        <begin position="1"/>
        <end position="26"/>
    </location>
</feature>
<feature type="compositionally biased region" description="Basic and acidic residues" evidence="1">
    <location>
        <begin position="553"/>
        <end position="564"/>
    </location>
</feature>
<feature type="compositionally biased region" description="Basic and acidic residues" evidence="1">
    <location>
        <begin position="381"/>
        <end position="417"/>
    </location>
</feature>
<proteinExistence type="predicted"/>
<feature type="region of interest" description="Disordered" evidence="1">
    <location>
        <begin position="282"/>
        <end position="340"/>
    </location>
</feature>
<organism evidence="3 4">
    <name type="scientific">Phanerochaete sordida</name>
    <dbReference type="NCBI Taxonomy" id="48140"/>
    <lineage>
        <taxon>Eukaryota</taxon>
        <taxon>Fungi</taxon>
        <taxon>Dikarya</taxon>
        <taxon>Basidiomycota</taxon>
        <taxon>Agaricomycotina</taxon>
        <taxon>Agaricomycetes</taxon>
        <taxon>Polyporales</taxon>
        <taxon>Phanerochaetaceae</taxon>
        <taxon>Phanerochaete</taxon>
    </lineage>
</organism>